<evidence type="ECO:0000256" key="1">
    <source>
        <dbReference type="SAM" id="MobiDB-lite"/>
    </source>
</evidence>
<evidence type="ECO:0000313" key="2">
    <source>
        <dbReference type="EMBL" id="CAI0474825.1"/>
    </source>
</evidence>
<evidence type="ECO:0008006" key="4">
    <source>
        <dbReference type="Google" id="ProtNLM"/>
    </source>
</evidence>
<comment type="caution">
    <text evidence="2">The sequence shown here is derived from an EMBL/GenBank/DDBJ whole genome shotgun (WGS) entry which is preliminary data.</text>
</comment>
<sequence length="282" mass="30980">MPAGDSEYGSRYGGRTEIGGGGGYGRRIEIEYGFGSDGGGRTETEYRSGGGGYSGRTKTKYGPGSDGYGRRTEYEHGSGYRRRQPESEYGSGYGRKQEPEYGWQPESEYISVMTVTRNPGTVARLNPNTGRVMEGGLSPSMDLVTVAGLYQRDSAYGSGGYRRQDSSEKPAYGMRHNDDYDHDDKEEMILQKITRILISRDIYDIAALCSANERSFFKACGFGDDILGSTTMMYTRTAPTCDNAGGDYQNHMAKRVGRKLLLIPPPRELPSLKVTVGESAED</sequence>
<name>A0AAV0PW55_9ROSI</name>
<feature type="compositionally biased region" description="Basic and acidic residues" evidence="1">
    <location>
        <begin position="68"/>
        <end position="86"/>
    </location>
</feature>
<dbReference type="AlphaFoldDB" id="A0AAV0PW55"/>
<feature type="region of interest" description="Disordered" evidence="1">
    <location>
        <begin position="157"/>
        <end position="180"/>
    </location>
</feature>
<feature type="compositionally biased region" description="Gly residues" evidence="1">
    <location>
        <begin position="16"/>
        <end position="25"/>
    </location>
</feature>
<proteinExistence type="predicted"/>
<reference evidence="2" key="1">
    <citation type="submission" date="2022-08" db="EMBL/GenBank/DDBJ databases">
        <authorList>
            <person name="Gutierrez-Valencia J."/>
        </authorList>
    </citation>
    <scope>NUCLEOTIDE SEQUENCE</scope>
</reference>
<protein>
    <recommendedName>
        <fullName evidence="4">Glucosamine-phosphate N-acetyltransferase</fullName>
    </recommendedName>
</protein>
<organism evidence="2 3">
    <name type="scientific">Linum tenue</name>
    <dbReference type="NCBI Taxonomy" id="586396"/>
    <lineage>
        <taxon>Eukaryota</taxon>
        <taxon>Viridiplantae</taxon>
        <taxon>Streptophyta</taxon>
        <taxon>Embryophyta</taxon>
        <taxon>Tracheophyta</taxon>
        <taxon>Spermatophyta</taxon>
        <taxon>Magnoliopsida</taxon>
        <taxon>eudicotyledons</taxon>
        <taxon>Gunneridae</taxon>
        <taxon>Pentapetalae</taxon>
        <taxon>rosids</taxon>
        <taxon>fabids</taxon>
        <taxon>Malpighiales</taxon>
        <taxon>Linaceae</taxon>
        <taxon>Linum</taxon>
    </lineage>
</organism>
<keyword evidence="3" id="KW-1185">Reference proteome</keyword>
<feature type="region of interest" description="Disordered" evidence="1">
    <location>
        <begin position="1"/>
        <end position="100"/>
    </location>
</feature>
<accession>A0AAV0PW55</accession>
<gene>
    <name evidence="2" type="ORF">LITE_LOCUS40205</name>
</gene>
<dbReference type="EMBL" id="CAMGYJ010000009">
    <property type="protein sequence ID" value="CAI0474825.1"/>
    <property type="molecule type" value="Genomic_DNA"/>
</dbReference>
<dbReference type="Proteomes" id="UP001154282">
    <property type="component" value="Unassembled WGS sequence"/>
</dbReference>
<evidence type="ECO:0000313" key="3">
    <source>
        <dbReference type="Proteomes" id="UP001154282"/>
    </source>
</evidence>